<name>A0A5P6PDN8_9BRAD</name>
<reference evidence="2" key="1">
    <citation type="submission" date="2019-10" db="EMBL/GenBank/DDBJ databases">
        <title>Complete Genome Sequence of Bradyrhizobium betae type strain PL7HG1T.</title>
        <authorList>
            <person name="Bromfield E.S.P."/>
            <person name="Cloutier S."/>
        </authorList>
    </citation>
    <scope>NUCLEOTIDE SEQUENCE [LARGE SCALE GENOMIC DNA]</scope>
    <source>
        <strain evidence="2">PL7HG1</strain>
    </source>
</reference>
<dbReference type="KEGG" id="bbet:F8237_30755"/>
<sequence length="98" mass="10917">MRKSFIASLRAQPHPRCHRPRRRTIQYSTDCGVTRRSRGLLDSPPSRGMTSVDAAFISAQTSRANAYCTSICRPSFWMMPANFFVSASTKAENCSGVL</sequence>
<dbReference type="AlphaFoldDB" id="A0A5P6PDN8"/>
<dbReference type="EMBL" id="CP044543">
    <property type="protein sequence ID" value="QFI76391.1"/>
    <property type="molecule type" value="Genomic_DNA"/>
</dbReference>
<protein>
    <submittedName>
        <fullName evidence="1">Uncharacterized protein</fullName>
    </submittedName>
</protein>
<dbReference type="Proteomes" id="UP000325641">
    <property type="component" value="Chromosome"/>
</dbReference>
<proteinExistence type="predicted"/>
<accession>A0A5P6PDN8</accession>
<gene>
    <name evidence="1" type="ORF">F8237_30755</name>
</gene>
<evidence type="ECO:0000313" key="2">
    <source>
        <dbReference type="Proteomes" id="UP000325641"/>
    </source>
</evidence>
<organism evidence="1 2">
    <name type="scientific">Bradyrhizobium betae</name>
    <dbReference type="NCBI Taxonomy" id="244734"/>
    <lineage>
        <taxon>Bacteria</taxon>
        <taxon>Pseudomonadati</taxon>
        <taxon>Pseudomonadota</taxon>
        <taxon>Alphaproteobacteria</taxon>
        <taxon>Hyphomicrobiales</taxon>
        <taxon>Nitrobacteraceae</taxon>
        <taxon>Bradyrhizobium</taxon>
    </lineage>
</organism>
<evidence type="ECO:0000313" key="1">
    <source>
        <dbReference type="EMBL" id="QFI76391.1"/>
    </source>
</evidence>